<name>A0A0F9AWW8_9ZZZZ</name>
<organism evidence="1">
    <name type="scientific">marine sediment metagenome</name>
    <dbReference type="NCBI Taxonomy" id="412755"/>
    <lineage>
        <taxon>unclassified sequences</taxon>
        <taxon>metagenomes</taxon>
        <taxon>ecological metagenomes</taxon>
    </lineage>
</organism>
<comment type="caution">
    <text evidence="1">The sequence shown here is derived from an EMBL/GenBank/DDBJ whole genome shotgun (WGS) entry which is preliminary data.</text>
</comment>
<proteinExistence type="predicted"/>
<dbReference type="EMBL" id="LAZR01043850">
    <property type="protein sequence ID" value="KKL06097.1"/>
    <property type="molecule type" value="Genomic_DNA"/>
</dbReference>
<evidence type="ECO:0000313" key="1">
    <source>
        <dbReference type="EMBL" id="KKL06097.1"/>
    </source>
</evidence>
<dbReference type="AlphaFoldDB" id="A0A0F9AWW8"/>
<sequence>MAEIIGRPNVNLDLTFRINEAEARALEDLAGYGDDNFIKAFYEKLGKCYMEKHEAGLRSFLCSVRKFLPSYLAALDEARKAFLSLPGRVGLYKGPETKP</sequence>
<protein>
    <submittedName>
        <fullName evidence="1">Uncharacterized protein</fullName>
    </submittedName>
</protein>
<accession>A0A0F9AWW8</accession>
<reference evidence="1" key="1">
    <citation type="journal article" date="2015" name="Nature">
        <title>Complex archaea that bridge the gap between prokaryotes and eukaryotes.</title>
        <authorList>
            <person name="Spang A."/>
            <person name="Saw J.H."/>
            <person name="Jorgensen S.L."/>
            <person name="Zaremba-Niedzwiedzka K."/>
            <person name="Martijn J."/>
            <person name="Lind A.E."/>
            <person name="van Eijk R."/>
            <person name="Schleper C."/>
            <person name="Guy L."/>
            <person name="Ettema T.J."/>
        </authorList>
    </citation>
    <scope>NUCLEOTIDE SEQUENCE</scope>
</reference>
<gene>
    <name evidence="1" type="ORF">LCGC14_2599430</name>
</gene>